<evidence type="ECO:0000256" key="3">
    <source>
        <dbReference type="ARBA" id="ARBA00022676"/>
    </source>
</evidence>
<dbReference type="Pfam" id="PF05116">
    <property type="entry name" value="S6PP"/>
    <property type="match status" value="1"/>
</dbReference>
<dbReference type="PANTHER" id="PTHR46039">
    <property type="entry name" value="SUCROSE-PHOSPHATE SYNTHASE 3-RELATED"/>
    <property type="match status" value="1"/>
</dbReference>
<name>A0A2K8L2Q6_MARES</name>
<dbReference type="InterPro" id="IPR036412">
    <property type="entry name" value="HAD-like_sf"/>
</dbReference>
<dbReference type="SUPFAM" id="SSF53756">
    <property type="entry name" value="UDP-Glycosyltransferase/glycogen phosphorylase"/>
    <property type="match status" value="1"/>
</dbReference>
<dbReference type="Gene3D" id="3.40.50.1000">
    <property type="entry name" value="HAD superfamily/HAD-like"/>
    <property type="match status" value="1"/>
</dbReference>
<dbReference type="GO" id="GO:0016791">
    <property type="term" value="F:phosphatase activity"/>
    <property type="evidence" value="ECO:0007669"/>
    <property type="project" value="UniProtKB-ARBA"/>
</dbReference>
<dbReference type="InterPro" id="IPR044161">
    <property type="entry name" value="SPS"/>
</dbReference>
<dbReference type="NCBIfam" id="TIGR01484">
    <property type="entry name" value="HAD-SF-IIB"/>
    <property type="match status" value="1"/>
</dbReference>
<keyword evidence="4 9" id="KW-0808">Transferase</keyword>
<feature type="domain" description="Glycosyl transferase family 1" evidence="6">
    <location>
        <begin position="249"/>
        <end position="426"/>
    </location>
</feature>
<gene>
    <name evidence="9" type="ORF">Ga0123461_1718</name>
</gene>
<dbReference type="Proteomes" id="UP000231701">
    <property type="component" value="Chromosome"/>
</dbReference>
<evidence type="ECO:0000259" key="6">
    <source>
        <dbReference type="Pfam" id="PF00534"/>
    </source>
</evidence>
<dbReference type="InterPro" id="IPR006379">
    <property type="entry name" value="HAD-SF_hydro_IIB"/>
</dbReference>
<evidence type="ECO:0000256" key="4">
    <source>
        <dbReference type="ARBA" id="ARBA00022679"/>
    </source>
</evidence>
<dbReference type="OrthoDB" id="9802525at2"/>
<comment type="catalytic activity">
    <reaction evidence="5">
        <text>beta-D-fructose 6-phosphate + UDP-alpha-D-glucose = sucrose 6(F)-phosphate + UDP + H(+)</text>
        <dbReference type="Rhea" id="RHEA:22172"/>
        <dbReference type="ChEBI" id="CHEBI:15378"/>
        <dbReference type="ChEBI" id="CHEBI:57634"/>
        <dbReference type="ChEBI" id="CHEBI:57723"/>
        <dbReference type="ChEBI" id="CHEBI:58223"/>
        <dbReference type="ChEBI" id="CHEBI:58885"/>
        <dbReference type="EC" id="2.4.1.14"/>
    </reaction>
</comment>
<dbReference type="Gene3D" id="3.90.1070.10">
    <property type="match status" value="1"/>
</dbReference>
<dbReference type="PANTHER" id="PTHR46039:SF5">
    <property type="entry name" value="SUCROSE-PHOSPHATE SYNTHASE 3-RELATED"/>
    <property type="match status" value="1"/>
</dbReference>
<organism evidence="9 10">
    <name type="scientific">Mariprofundus aestuarium</name>
    <dbReference type="NCBI Taxonomy" id="1921086"/>
    <lineage>
        <taxon>Bacteria</taxon>
        <taxon>Pseudomonadati</taxon>
        <taxon>Pseudomonadota</taxon>
        <taxon>Candidatius Mariprofundia</taxon>
        <taxon>Mariprofundales</taxon>
        <taxon>Mariprofundaceae</taxon>
        <taxon>Mariprofundus</taxon>
    </lineage>
</organism>
<dbReference type="RefSeq" id="WP_100277939.1">
    <property type="nucleotide sequence ID" value="NZ_CP018799.1"/>
</dbReference>
<reference evidence="9 10" key="1">
    <citation type="submission" date="2016-12" db="EMBL/GenBank/DDBJ databases">
        <title>Isolation and genomic insights into novel planktonic Zetaproteobacteria from stratified waters of the Chesapeake Bay.</title>
        <authorList>
            <person name="McAllister S.M."/>
            <person name="Kato S."/>
            <person name="Chan C.S."/>
            <person name="Chiu B.K."/>
            <person name="Field E.K."/>
        </authorList>
    </citation>
    <scope>NUCLEOTIDE SEQUENCE [LARGE SCALE GENOMIC DNA]</scope>
    <source>
        <strain evidence="9 10">CP-5</strain>
    </source>
</reference>
<protein>
    <recommendedName>
        <fullName evidence="2">sucrose-phosphate synthase</fullName>
        <ecNumber evidence="2">2.4.1.14</ecNumber>
    </recommendedName>
</protein>
<dbReference type="Pfam" id="PF13579">
    <property type="entry name" value="Glyco_trans_4_4"/>
    <property type="match status" value="1"/>
</dbReference>
<evidence type="ECO:0000256" key="5">
    <source>
        <dbReference type="ARBA" id="ARBA00047471"/>
    </source>
</evidence>
<dbReference type="SUPFAM" id="SSF56784">
    <property type="entry name" value="HAD-like"/>
    <property type="match status" value="1"/>
</dbReference>
<dbReference type="KEGG" id="maes:Ga0123461_1718"/>
<feature type="domain" description="Glycosyltransferase subfamily 4-like N-terminal" evidence="8">
    <location>
        <begin position="33"/>
        <end position="224"/>
    </location>
</feature>
<dbReference type="InterPro" id="IPR028098">
    <property type="entry name" value="Glyco_trans_4-like_N"/>
</dbReference>
<keyword evidence="10" id="KW-1185">Reference proteome</keyword>
<dbReference type="InterPro" id="IPR012822">
    <property type="entry name" value="SucroseP_synth_GlycoTrfase_dom"/>
</dbReference>
<dbReference type="InterPro" id="IPR001296">
    <property type="entry name" value="Glyco_trans_1"/>
</dbReference>
<dbReference type="InterPro" id="IPR023214">
    <property type="entry name" value="HAD_sf"/>
</dbReference>
<evidence type="ECO:0000313" key="10">
    <source>
        <dbReference type="Proteomes" id="UP000231701"/>
    </source>
</evidence>
<proteinExistence type="inferred from homology"/>
<sequence>MNTSFTKLYIVLISPHGLIRGEDLELGRDADTGGQTKYVVELARALAERSEVERVDLLTRKVVDPQLSSDYGEPFEALSDKAQIARIECGEEGYIPKEQLWDSLETFADNALAYLREQPRLPHIIHSHYADAGHVGTQISSLLGIPLVHTGHSLGRSKRKRLLAGGATRDEIEITYNMSRRIDAEERTLGAASRIVVSTNQEVEEQYGLYDYYQPDQMRVVPPGTDLKKFFPPAGDERESAIASEVNRFLVDTDKPIILALSRPDPRKNITTLVEAYGQSAQLQELANLVVIAGNRDDISDMDAGAQEVLTSILMTIDQYDLYGKVAFPKHHKADEVPLLYRLTALSKGIFINPALTEPFGLTLIEAAACGVPLVATEDGGPIDIIGNCENGLLVDPLDTEAIAGALIETLEDEKDWQRYAENGIKGVTHHYSWKAHVEKYLDVIRPLVEQTEPVKRMELSRRPILYRNAAIITDLDQNLLGEPDAIPEFTAMLKQHRKMVSFGVATGRNLESALSVMRKHRIPQPDLLITSLGTEIYYAPNLTRDAVWDRHINHRWHRRDLVELLQEIPGLEMQPKKFQTPFKVSFYIDPDVAPDVQEINRFLSQHEHTVNVIFSHGQFLDVLPYRASKGYALRWAAEQLDIPLENLLVAGGSGADEDMMRGNMLGVVVANRHEEELSELAEADRIYFSEKSYAAGIIEAINHFDFFNKDRQPSS</sequence>
<dbReference type="EC" id="2.4.1.14" evidence="2"/>
<dbReference type="Pfam" id="PF00534">
    <property type="entry name" value="Glycos_transf_1"/>
    <property type="match status" value="1"/>
</dbReference>
<dbReference type="Gene3D" id="3.40.50.2000">
    <property type="entry name" value="Glycogen Phosphorylase B"/>
    <property type="match status" value="2"/>
</dbReference>
<accession>A0A2K8L2Q6</accession>
<evidence type="ECO:0000313" key="9">
    <source>
        <dbReference type="EMBL" id="ATX80131.1"/>
    </source>
</evidence>
<evidence type="ECO:0000256" key="2">
    <source>
        <dbReference type="ARBA" id="ARBA00012536"/>
    </source>
</evidence>
<feature type="domain" description="Sucrose phosphatase-like" evidence="7">
    <location>
        <begin position="470"/>
        <end position="706"/>
    </location>
</feature>
<dbReference type="NCBIfam" id="TIGR02471">
    <property type="entry name" value="sucr_syn_bact_C"/>
    <property type="match status" value="1"/>
</dbReference>
<dbReference type="NCBIfam" id="TIGR02472">
    <property type="entry name" value="sucr_P_syn_N"/>
    <property type="match status" value="1"/>
</dbReference>
<comment type="similarity">
    <text evidence="1">Belongs to the glycosyltransferase 1 family.</text>
</comment>
<evidence type="ECO:0000259" key="7">
    <source>
        <dbReference type="Pfam" id="PF05116"/>
    </source>
</evidence>
<dbReference type="InterPro" id="IPR012821">
    <property type="entry name" value="Sucrose_P_synth_Pase-like_dom"/>
</dbReference>
<evidence type="ECO:0000259" key="8">
    <source>
        <dbReference type="Pfam" id="PF13579"/>
    </source>
</evidence>
<dbReference type="InterPro" id="IPR006380">
    <property type="entry name" value="SPP-like_dom"/>
</dbReference>
<dbReference type="EMBL" id="CP018799">
    <property type="protein sequence ID" value="ATX80131.1"/>
    <property type="molecule type" value="Genomic_DNA"/>
</dbReference>
<evidence type="ECO:0000256" key="1">
    <source>
        <dbReference type="ARBA" id="ARBA00006530"/>
    </source>
</evidence>
<dbReference type="CDD" id="cd03800">
    <property type="entry name" value="GT4_sucrose_synthase"/>
    <property type="match status" value="1"/>
</dbReference>
<dbReference type="GO" id="GO:0046524">
    <property type="term" value="F:sucrose-phosphate synthase activity"/>
    <property type="evidence" value="ECO:0007669"/>
    <property type="project" value="UniProtKB-EC"/>
</dbReference>
<dbReference type="AlphaFoldDB" id="A0A2K8L2Q6"/>
<keyword evidence="3 9" id="KW-0328">Glycosyltransferase</keyword>